<dbReference type="InterPro" id="IPR012318">
    <property type="entry name" value="HTH_CRP"/>
</dbReference>
<dbReference type="EMBL" id="CADCXN010000058">
    <property type="protein sequence ID" value="CAA9890851.1"/>
    <property type="molecule type" value="Genomic_DNA"/>
</dbReference>
<evidence type="ECO:0000256" key="2">
    <source>
        <dbReference type="ARBA" id="ARBA00023125"/>
    </source>
</evidence>
<dbReference type="InterPro" id="IPR050397">
    <property type="entry name" value="Env_Response_Regulators"/>
</dbReference>
<dbReference type="GO" id="GO:0003700">
    <property type="term" value="F:DNA-binding transcription factor activity"/>
    <property type="evidence" value="ECO:0007669"/>
    <property type="project" value="TreeGrafter"/>
</dbReference>
<dbReference type="SUPFAM" id="SSF51206">
    <property type="entry name" value="cAMP-binding domain-like"/>
    <property type="match status" value="1"/>
</dbReference>
<dbReference type="Proteomes" id="UP000494216">
    <property type="component" value="Unassembled WGS sequence"/>
</dbReference>
<evidence type="ECO:0000313" key="6">
    <source>
        <dbReference type="Proteomes" id="UP000494216"/>
    </source>
</evidence>
<evidence type="ECO:0000256" key="3">
    <source>
        <dbReference type="ARBA" id="ARBA00023163"/>
    </source>
</evidence>
<dbReference type="Pfam" id="PF13545">
    <property type="entry name" value="HTH_Crp_2"/>
    <property type="match status" value="1"/>
</dbReference>
<evidence type="ECO:0000256" key="1">
    <source>
        <dbReference type="ARBA" id="ARBA00023015"/>
    </source>
</evidence>
<protein>
    <submittedName>
        <fullName evidence="5">Crp/Fnr family transcriptional regulator</fullName>
    </submittedName>
</protein>
<dbReference type="PANTHER" id="PTHR24567:SF74">
    <property type="entry name" value="HTH-TYPE TRANSCRIPTIONAL REGULATOR ARCR"/>
    <property type="match status" value="1"/>
</dbReference>
<accession>A0A8S0Y9Y8</accession>
<proteinExistence type="predicted"/>
<dbReference type="GO" id="GO:0005829">
    <property type="term" value="C:cytosol"/>
    <property type="evidence" value="ECO:0007669"/>
    <property type="project" value="TreeGrafter"/>
</dbReference>
<dbReference type="InterPro" id="IPR018490">
    <property type="entry name" value="cNMP-bd_dom_sf"/>
</dbReference>
<name>A0A8S0Y9Y8_9GAMM</name>
<dbReference type="PANTHER" id="PTHR24567">
    <property type="entry name" value="CRP FAMILY TRANSCRIPTIONAL REGULATORY PROTEIN"/>
    <property type="match status" value="1"/>
</dbReference>
<dbReference type="AlphaFoldDB" id="A0A8S0Y9Y8"/>
<dbReference type="InterPro" id="IPR036390">
    <property type="entry name" value="WH_DNA-bd_sf"/>
</dbReference>
<keyword evidence="6" id="KW-1185">Reference proteome</keyword>
<feature type="domain" description="HTH crp-type" evidence="4">
    <location>
        <begin position="147"/>
        <end position="213"/>
    </location>
</feature>
<dbReference type="SUPFAM" id="SSF46785">
    <property type="entry name" value="Winged helix' DNA-binding domain"/>
    <property type="match status" value="1"/>
</dbReference>
<reference evidence="5 6" key="1">
    <citation type="submission" date="2020-02" db="EMBL/GenBank/DDBJ databases">
        <authorList>
            <person name="Hogendoorn C."/>
        </authorList>
    </citation>
    <scope>NUCLEOTIDE SEQUENCE [LARGE SCALE GENOMIC DNA]</scope>
    <source>
        <strain evidence="5">METHB21</strain>
    </source>
</reference>
<dbReference type="Gene3D" id="2.60.120.10">
    <property type="entry name" value="Jelly Rolls"/>
    <property type="match status" value="1"/>
</dbReference>
<organism evidence="5 6">
    <name type="scientific">Candidatus Methylobacter favarea</name>
    <dbReference type="NCBI Taxonomy" id="2707345"/>
    <lineage>
        <taxon>Bacteria</taxon>
        <taxon>Pseudomonadati</taxon>
        <taxon>Pseudomonadota</taxon>
        <taxon>Gammaproteobacteria</taxon>
        <taxon>Methylococcales</taxon>
        <taxon>Methylococcaceae</taxon>
        <taxon>Methylobacter</taxon>
    </lineage>
</organism>
<dbReference type="InterPro" id="IPR014710">
    <property type="entry name" value="RmlC-like_jellyroll"/>
</dbReference>
<keyword evidence="3" id="KW-0804">Transcription</keyword>
<keyword evidence="1" id="KW-0805">Transcription regulation</keyword>
<comment type="caution">
    <text evidence="5">The sequence shown here is derived from an EMBL/GenBank/DDBJ whole genome shotgun (WGS) entry which is preliminary data.</text>
</comment>
<evidence type="ECO:0000259" key="4">
    <source>
        <dbReference type="PROSITE" id="PS51063"/>
    </source>
</evidence>
<dbReference type="GO" id="GO:0003677">
    <property type="term" value="F:DNA binding"/>
    <property type="evidence" value="ECO:0007669"/>
    <property type="project" value="UniProtKB-KW"/>
</dbReference>
<evidence type="ECO:0000313" key="5">
    <source>
        <dbReference type="EMBL" id="CAA9890851.1"/>
    </source>
</evidence>
<dbReference type="PROSITE" id="PS51063">
    <property type="entry name" value="HTH_CRP_2"/>
    <property type="match status" value="1"/>
</dbReference>
<dbReference type="RefSeq" id="WP_174625763.1">
    <property type="nucleotide sequence ID" value="NZ_CADCXN010000058.1"/>
</dbReference>
<sequence length="249" mass="27855">MPFSHYVNTTNRLLAALPAKERERLLAQCEPVELRFADIINKPGEFVLHVYFPINSSISLVTPLEGSTSLEVGLIGNEGMLGIPLTLGVDESPFLALVQSAGLALRMNGAAFLHELKRSAALQRELNRYLYVLISQIAQTAACSRFHVVEARLARWLLMTQDRAHSDSFHVTHVFLAYMLGVRRVGVTKAASSLQRQKLISYHRGDVTILDRNGLEAAACPCYRAEKETYERFLGYNRAIHHQNDLAHS</sequence>
<gene>
    <name evidence="5" type="ORF">METHB2_30055</name>
</gene>
<keyword evidence="2" id="KW-0238">DNA-binding</keyword>